<feature type="transmembrane region" description="Helical" evidence="1">
    <location>
        <begin position="95"/>
        <end position="116"/>
    </location>
</feature>
<feature type="transmembrane region" description="Helical" evidence="1">
    <location>
        <begin position="296"/>
        <end position="313"/>
    </location>
</feature>
<evidence type="ECO:0000256" key="1">
    <source>
        <dbReference type="SAM" id="Phobius"/>
    </source>
</evidence>
<feature type="transmembrane region" description="Helical" evidence="1">
    <location>
        <begin position="186"/>
        <end position="206"/>
    </location>
</feature>
<keyword evidence="1" id="KW-1133">Transmembrane helix</keyword>
<sequence>MSTLTERYIAEVIRRLPDGQSDDISLEIAAIIDDMVAAELHSPGDGTAAPDPDSAERAVLGRLGDPAALARRYSGARPYLIGPEAYPVWARVLRWLLPIVGVLAALASGIIYVATAPQAELGGLIGEVVSGTLSALLWVFAAWTLIVTIVERSTPVGARSAFAKSTIWDPSELDHPRVRPDTRIDAIVSLNLLALLAAVPFVPSTFLYIGHLNGGEPLVNPDIPTVWLAGYLLLIGALALVQVWRLARPASSRWRVAIEVVTDVVFGAFLTVLVLSQDSVIHPDIVSAGQDDLSTAAIRWSVIATIWVIVIWDQTETLRAHRRNTATAL</sequence>
<feature type="transmembrane region" description="Helical" evidence="1">
    <location>
        <begin position="226"/>
        <end position="244"/>
    </location>
</feature>
<gene>
    <name evidence="2" type="ORF">A6048_01715</name>
</gene>
<keyword evidence="3" id="KW-1185">Reference proteome</keyword>
<name>A0AAD0NP22_9ACTN</name>
<reference evidence="2 3" key="1">
    <citation type="submission" date="2016-04" db="EMBL/GenBank/DDBJ databases">
        <title>Complete genome sequence of the haloalkaliphilic hydrocarbon-degrading bacterium Dietzia psychralcaliphila ILA-1T, isolated from a drain of a fish product-processing plant.</title>
        <authorList>
            <person name="Zhao J."/>
            <person name="Hu B."/>
            <person name="Geng S."/>
            <person name="Nie Y."/>
            <person name="Tang Y."/>
        </authorList>
    </citation>
    <scope>NUCLEOTIDE SEQUENCE [LARGE SCALE GENOMIC DNA]</scope>
    <source>
        <strain evidence="2 3">ILA-1</strain>
    </source>
</reference>
<feature type="transmembrane region" description="Helical" evidence="1">
    <location>
        <begin position="128"/>
        <end position="150"/>
    </location>
</feature>
<evidence type="ECO:0000313" key="3">
    <source>
        <dbReference type="Proteomes" id="UP000244903"/>
    </source>
</evidence>
<dbReference type="RefSeq" id="WP_107747960.1">
    <property type="nucleotide sequence ID" value="NZ_CP015453.1"/>
</dbReference>
<dbReference type="AlphaFoldDB" id="A0AAD0NP22"/>
<feature type="transmembrane region" description="Helical" evidence="1">
    <location>
        <begin position="256"/>
        <end position="276"/>
    </location>
</feature>
<dbReference type="KEGG" id="dpc:A6048_01715"/>
<dbReference type="Proteomes" id="UP000244903">
    <property type="component" value="Chromosome"/>
</dbReference>
<keyword evidence="1" id="KW-0812">Transmembrane</keyword>
<dbReference type="EMBL" id="CP015453">
    <property type="protein sequence ID" value="AWH94439.1"/>
    <property type="molecule type" value="Genomic_DNA"/>
</dbReference>
<evidence type="ECO:0000313" key="2">
    <source>
        <dbReference type="EMBL" id="AWH94439.1"/>
    </source>
</evidence>
<keyword evidence="1" id="KW-0472">Membrane</keyword>
<organism evidence="2 3">
    <name type="scientific">Dietzia psychralcaliphila</name>
    <dbReference type="NCBI Taxonomy" id="139021"/>
    <lineage>
        <taxon>Bacteria</taxon>
        <taxon>Bacillati</taxon>
        <taxon>Actinomycetota</taxon>
        <taxon>Actinomycetes</taxon>
        <taxon>Mycobacteriales</taxon>
        <taxon>Dietziaceae</taxon>
        <taxon>Dietzia</taxon>
    </lineage>
</organism>
<accession>A0AAD0NP22</accession>
<protein>
    <submittedName>
        <fullName evidence="2">Uncharacterized protein</fullName>
    </submittedName>
</protein>
<proteinExistence type="predicted"/>